<keyword evidence="1" id="KW-0805">Transcription regulation</keyword>
<sequence>MTRTAAGYISNPMEMKSTAAVEALGALAQEHRLAVFRLLVQAGEEGMPAGAIASALDIPNSSLSFHLAHLTRAGLLQQRRDGRSLIYTADYGAMNALVGFLMENCCGGGDCAAPEASEIPTAQPEGKSA</sequence>
<dbReference type="SMART" id="SM00418">
    <property type="entry name" value="HTH_ARSR"/>
    <property type="match status" value="1"/>
</dbReference>
<dbReference type="InterPro" id="IPR036388">
    <property type="entry name" value="WH-like_DNA-bd_sf"/>
</dbReference>
<dbReference type="PROSITE" id="PS50987">
    <property type="entry name" value="HTH_ARSR_2"/>
    <property type="match status" value="1"/>
</dbReference>
<evidence type="ECO:0000256" key="1">
    <source>
        <dbReference type="ARBA" id="ARBA00023015"/>
    </source>
</evidence>
<dbReference type="EMBL" id="JAVAIL010000001">
    <property type="protein sequence ID" value="MDP4538144.1"/>
    <property type="molecule type" value="Genomic_DNA"/>
</dbReference>
<feature type="domain" description="HTH arsR-type" evidence="4">
    <location>
        <begin position="12"/>
        <end position="109"/>
    </location>
</feature>
<dbReference type="SUPFAM" id="SSF46785">
    <property type="entry name" value="Winged helix' DNA-binding domain"/>
    <property type="match status" value="1"/>
</dbReference>
<dbReference type="InterPro" id="IPR001845">
    <property type="entry name" value="HTH_ArsR_DNA-bd_dom"/>
</dbReference>
<gene>
    <name evidence="5" type="ORF">Q9K01_00700</name>
</gene>
<comment type="caution">
    <text evidence="5">The sequence shown here is derived from an EMBL/GenBank/DDBJ whole genome shotgun (WGS) entry which is preliminary data.</text>
</comment>
<keyword evidence="3" id="KW-0804">Transcription</keyword>
<evidence type="ECO:0000313" key="6">
    <source>
        <dbReference type="Proteomes" id="UP001235664"/>
    </source>
</evidence>
<protein>
    <submittedName>
        <fullName evidence="5">Metalloregulator ArsR/SmtB family transcription factor</fullName>
    </submittedName>
</protein>
<dbReference type="PANTHER" id="PTHR43132">
    <property type="entry name" value="ARSENICAL RESISTANCE OPERON REPRESSOR ARSR-RELATED"/>
    <property type="match status" value="1"/>
</dbReference>
<keyword evidence="2" id="KW-0238">DNA-binding</keyword>
<dbReference type="PANTHER" id="PTHR43132:SF2">
    <property type="entry name" value="ARSENICAL RESISTANCE OPERON REPRESSOR ARSR-RELATED"/>
    <property type="match status" value="1"/>
</dbReference>
<dbReference type="NCBIfam" id="NF033788">
    <property type="entry name" value="HTH_metalloreg"/>
    <property type="match status" value="1"/>
</dbReference>
<name>A0ABT9H4A0_9SPHN</name>
<dbReference type="Proteomes" id="UP001235664">
    <property type="component" value="Unassembled WGS sequence"/>
</dbReference>
<keyword evidence="6" id="KW-1185">Reference proteome</keyword>
<evidence type="ECO:0000259" key="4">
    <source>
        <dbReference type="PROSITE" id="PS50987"/>
    </source>
</evidence>
<evidence type="ECO:0000256" key="3">
    <source>
        <dbReference type="ARBA" id="ARBA00023163"/>
    </source>
</evidence>
<dbReference type="CDD" id="cd00090">
    <property type="entry name" value="HTH_ARSR"/>
    <property type="match status" value="1"/>
</dbReference>
<organism evidence="5 6">
    <name type="scientific">Qipengyuania benthica</name>
    <dbReference type="NCBI Taxonomy" id="3067651"/>
    <lineage>
        <taxon>Bacteria</taxon>
        <taxon>Pseudomonadati</taxon>
        <taxon>Pseudomonadota</taxon>
        <taxon>Alphaproteobacteria</taxon>
        <taxon>Sphingomonadales</taxon>
        <taxon>Erythrobacteraceae</taxon>
        <taxon>Qipengyuania</taxon>
    </lineage>
</organism>
<evidence type="ECO:0000256" key="2">
    <source>
        <dbReference type="ARBA" id="ARBA00023125"/>
    </source>
</evidence>
<dbReference type="InterPro" id="IPR036390">
    <property type="entry name" value="WH_DNA-bd_sf"/>
</dbReference>
<dbReference type="Gene3D" id="1.10.10.10">
    <property type="entry name" value="Winged helix-like DNA-binding domain superfamily/Winged helix DNA-binding domain"/>
    <property type="match status" value="1"/>
</dbReference>
<evidence type="ECO:0000313" key="5">
    <source>
        <dbReference type="EMBL" id="MDP4538144.1"/>
    </source>
</evidence>
<accession>A0ABT9H4A0</accession>
<dbReference type="InterPro" id="IPR051011">
    <property type="entry name" value="Metal_resp_trans_reg"/>
</dbReference>
<reference evidence="5 6" key="1">
    <citation type="submission" date="2023-08" db="EMBL/GenBank/DDBJ databases">
        <title>genomic of DY56.</title>
        <authorList>
            <person name="Wang Y."/>
        </authorList>
    </citation>
    <scope>NUCLEOTIDE SEQUENCE [LARGE SCALE GENOMIC DNA]</scope>
    <source>
        <strain evidence="5 6">DY56-A-20</strain>
    </source>
</reference>
<dbReference type="PRINTS" id="PR00778">
    <property type="entry name" value="HTHARSR"/>
</dbReference>
<dbReference type="InterPro" id="IPR011991">
    <property type="entry name" value="ArsR-like_HTH"/>
</dbReference>
<dbReference type="Pfam" id="PF12840">
    <property type="entry name" value="HTH_20"/>
    <property type="match status" value="1"/>
</dbReference>
<proteinExistence type="predicted"/>